<comment type="caution">
    <text evidence="2">The sequence shown here is derived from an EMBL/GenBank/DDBJ whole genome shotgun (WGS) entry which is preliminary data.</text>
</comment>
<dbReference type="InterPro" id="IPR052353">
    <property type="entry name" value="Benzoxazolinone_Detox_Enz"/>
</dbReference>
<evidence type="ECO:0000259" key="1">
    <source>
        <dbReference type="PROSITE" id="PS51340"/>
    </source>
</evidence>
<dbReference type="Proteomes" id="UP001267407">
    <property type="component" value="Unassembled WGS sequence"/>
</dbReference>
<dbReference type="PANTHER" id="PTHR30212">
    <property type="entry name" value="PROTEIN YIIM"/>
    <property type="match status" value="1"/>
</dbReference>
<dbReference type="InterPro" id="IPR011037">
    <property type="entry name" value="Pyrv_Knase-like_insert_dom_sf"/>
</dbReference>
<organism evidence="2 3">
    <name type="scientific">Marinobacter xiaoshiensis</name>
    <dbReference type="NCBI Taxonomy" id="3073652"/>
    <lineage>
        <taxon>Bacteria</taxon>
        <taxon>Pseudomonadati</taxon>
        <taxon>Pseudomonadota</taxon>
        <taxon>Gammaproteobacteria</taxon>
        <taxon>Pseudomonadales</taxon>
        <taxon>Marinobacteraceae</taxon>
        <taxon>Marinobacter</taxon>
    </lineage>
</organism>
<proteinExistence type="predicted"/>
<dbReference type="PANTHER" id="PTHR30212:SF2">
    <property type="entry name" value="PROTEIN YIIM"/>
    <property type="match status" value="1"/>
</dbReference>
<accession>A0ABU2HJY4</accession>
<dbReference type="Gene3D" id="2.40.33.20">
    <property type="entry name" value="PK beta-barrel domain-like"/>
    <property type="match status" value="1"/>
</dbReference>
<dbReference type="EMBL" id="JAVMBO010000017">
    <property type="protein sequence ID" value="MDS1311384.1"/>
    <property type="molecule type" value="Genomic_DNA"/>
</dbReference>
<protein>
    <submittedName>
        <fullName evidence="2">MOSC domain-containing protein</fullName>
    </submittedName>
</protein>
<keyword evidence="3" id="KW-1185">Reference proteome</keyword>
<evidence type="ECO:0000313" key="2">
    <source>
        <dbReference type="EMBL" id="MDS1311384.1"/>
    </source>
</evidence>
<dbReference type="Pfam" id="PF03475">
    <property type="entry name" value="YiiM_3-alpha"/>
    <property type="match status" value="1"/>
</dbReference>
<gene>
    <name evidence="2" type="ORF">RKA07_14885</name>
</gene>
<dbReference type="InterPro" id="IPR005302">
    <property type="entry name" value="MoCF_Sase_C"/>
</dbReference>
<evidence type="ECO:0000313" key="3">
    <source>
        <dbReference type="Proteomes" id="UP001267407"/>
    </source>
</evidence>
<feature type="domain" description="MOSC" evidence="1">
    <location>
        <begin position="29"/>
        <end position="167"/>
    </location>
</feature>
<dbReference type="PROSITE" id="PS51340">
    <property type="entry name" value="MOSC"/>
    <property type="match status" value="1"/>
</dbReference>
<dbReference type="InterPro" id="IPR005163">
    <property type="entry name" value="Tri_helical_YiiM-like"/>
</dbReference>
<sequence length="233" mass="26334">MEKSVVIRQLRIGSLKTLADTATLSGIYKQEVGSAYLNTNGLSDDHQGDKHHHGGPEKALHHFASEHYNRLRQLLPEPASGHCQPGAFGENLVTEGFTETDVCSGDVFRIGEAIVQVSQPRQPCWRLNLRFGIPDMSQRLQSSLRTGWYYRVLQPGIIHRGDTLTLDQRPNPEWPLSRILSLLYDSTLERTALKDMAELKQLTPNLRGLAQKRLETGKVEDWERRLFGPVISE</sequence>
<dbReference type="Pfam" id="PF03473">
    <property type="entry name" value="MOSC"/>
    <property type="match status" value="1"/>
</dbReference>
<dbReference type="SUPFAM" id="SSF50800">
    <property type="entry name" value="PK beta-barrel domain-like"/>
    <property type="match status" value="1"/>
</dbReference>
<name>A0ABU2HJY4_9GAMM</name>
<dbReference type="RefSeq" id="WP_200202840.1">
    <property type="nucleotide sequence ID" value="NZ_JAVMBO010000017.1"/>
</dbReference>
<reference evidence="2" key="1">
    <citation type="submission" date="2023-09" db="EMBL/GenBank/DDBJ databases">
        <title>Marinobacter sediminicola sp. nov. and Marinobacter maritimum sp. nov., isolated from marine sediment.</title>
        <authorList>
            <person name="An J."/>
        </authorList>
    </citation>
    <scope>NUCLEOTIDE SEQUENCE</scope>
    <source>
        <strain evidence="2">F60267</strain>
    </source>
</reference>